<dbReference type="EMBL" id="JARBHB010000001">
    <property type="protein sequence ID" value="KAJ8896586.1"/>
    <property type="molecule type" value="Genomic_DNA"/>
</dbReference>
<gene>
    <name evidence="1" type="ORF">PR048_001930</name>
</gene>
<evidence type="ECO:0000313" key="1">
    <source>
        <dbReference type="EMBL" id="KAJ8896586.1"/>
    </source>
</evidence>
<name>A0ABQ9IJU0_9NEOP</name>
<sequence>MHSKLDEFANICYEQKLQKPQVTHEQNTAVHENNQESVCNSQGKRLEECPRLVGSAQPTECPQAASQKTKQTIYEILQEESDVTLQQYERERRGVDPEKVQQVLSKCEQAWRDCDGPGAKPVTTATQLAAECGREPPGSISIGDMHLQEVDSARKKASHELLSRLDGAIEAMKVDGGGTPSKSDDSMAQHLHDMSQNNSSGQKDNPGVSDTDECVSRFLLNINVPIRDLETSGMDEVHVSKIIERESSNYSHKSICGFVQEQRQIANGASSMHRGGSMGSTEYPLGGVTKDMIPEGVDSGLWNLMDSVGNPTLEGNNVTCANSKTLDTAGSQVERVSSSRSIAHIPSITAERNYSFGSSVTHPDCRGMRYGDADFCRPVSLSLWEADAATGLCSHVVAADQSSVSKRGIVRESTCQNLWWTADGFKSEKWSKGNMINKEVQALRVCTIKQHTSGCVCI</sequence>
<dbReference type="Proteomes" id="UP001159363">
    <property type="component" value="Chromosome 1"/>
</dbReference>
<keyword evidence="2" id="KW-1185">Reference proteome</keyword>
<evidence type="ECO:0000313" key="2">
    <source>
        <dbReference type="Proteomes" id="UP001159363"/>
    </source>
</evidence>
<comment type="caution">
    <text evidence="1">The sequence shown here is derived from an EMBL/GenBank/DDBJ whole genome shotgun (WGS) entry which is preliminary data.</text>
</comment>
<protein>
    <submittedName>
        <fullName evidence="1">Uncharacterized protein</fullName>
    </submittedName>
</protein>
<proteinExistence type="predicted"/>
<reference evidence="1 2" key="1">
    <citation type="submission" date="2023-02" db="EMBL/GenBank/DDBJ databases">
        <title>LHISI_Scaffold_Assembly.</title>
        <authorList>
            <person name="Stuart O.P."/>
            <person name="Cleave R."/>
            <person name="Magrath M.J.L."/>
            <person name="Mikheyev A.S."/>
        </authorList>
    </citation>
    <scope>NUCLEOTIDE SEQUENCE [LARGE SCALE GENOMIC DNA]</scope>
    <source>
        <strain evidence="1">Daus_M_001</strain>
        <tissue evidence="1">Leg muscle</tissue>
    </source>
</reference>
<organism evidence="1 2">
    <name type="scientific">Dryococelus australis</name>
    <dbReference type="NCBI Taxonomy" id="614101"/>
    <lineage>
        <taxon>Eukaryota</taxon>
        <taxon>Metazoa</taxon>
        <taxon>Ecdysozoa</taxon>
        <taxon>Arthropoda</taxon>
        <taxon>Hexapoda</taxon>
        <taxon>Insecta</taxon>
        <taxon>Pterygota</taxon>
        <taxon>Neoptera</taxon>
        <taxon>Polyneoptera</taxon>
        <taxon>Phasmatodea</taxon>
        <taxon>Verophasmatodea</taxon>
        <taxon>Anareolatae</taxon>
        <taxon>Phasmatidae</taxon>
        <taxon>Eurycanthinae</taxon>
        <taxon>Dryococelus</taxon>
    </lineage>
</organism>
<accession>A0ABQ9IJU0</accession>